<gene>
    <name evidence="1" type="ORF">HMPREF1535_02061</name>
</gene>
<accession>A0A0F5JEE6</accession>
<dbReference type="Pfam" id="PF16389">
    <property type="entry name" value="DUF4998"/>
    <property type="match status" value="1"/>
</dbReference>
<dbReference type="HOGENOM" id="CLU_099750_0_0_10"/>
<dbReference type="RefSeq" id="WP_046146028.1">
    <property type="nucleotide sequence ID" value="NZ_KQ033912.1"/>
</dbReference>
<dbReference type="EMBL" id="AQHV01000011">
    <property type="protein sequence ID" value="KKB56088.1"/>
    <property type="molecule type" value="Genomic_DNA"/>
</dbReference>
<name>A0A0F5JEE6_9BACT</name>
<reference evidence="1 2" key="1">
    <citation type="submission" date="2013-04" db="EMBL/GenBank/DDBJ databases">
        <title>The Genome Sequence of Parabacteroides goldsteinii DSM 19448.</title>
        <authorList>
            <consortium name="The Broad Institute Genomics Platform"/>
            <person name="Earl A."/>
            <person name="Ward D."/>
            <person name="Feldgarden M."/>
            <person name="Gevers D."/>
            <person name="Martens E."/>
            <person name="Sakamoto M."/>
            <person name="Benno Y."/>
            <person name="Song Y."/>
            <person name="Liu C."/>
            <person name="Lee J."/>
            <person name="Bolanos M."/>
            <person name="Vaisanen M.L."/>
            <person name="Finegold S.M."/>
            <person name="Walker B."/>
            <person name="Young S."/>
            <person name="Zeng Q."/>
            <person name="Gargeya S."/>
            <person name="Fitzgerald M."/>
            <person name="Haas B."/>
            <person name="Abouelleil A."/>
            <person name="Allen A.W."/>
            <person name="Alvarado L."/>
            <person name="Arachchi H.M."/>
            <person name="Berlin A.M."/>
            <person name="Chapman S.B."/>
            <person name="Gainer-Dewar J."/>
            <person name="Goldberg J."/>
            <person name="Griggs A."/>
            <person name="Gujja S."/>
            <person name="Hansen M."/>
            <person name="Howarth C."/>
            <person name="Imamovic A."/>
            <person name="Ireland A."/>
            <person name="Larimer J."/>
            <person name="McCowan C."/>
            <person name="Murphy C."/>
            <person name="Pearson M."/>
            <person name="Poon T.W."/>
            <person name="Priest M."/>
            <person name="Roberts A."/>
            <person name="Saif S."/>
            <person name="Shea T."/>
            <person name="Sisk P."/>
            <person name="Sykes S."/>
            <person name="Wortman J."/>
            <person name="Nusbaum C."/>
            <person name="Birren B."/>
        </authorList>
    </citation>
    <scope>NUCLEOTIDE SEQUENCE [LARGE SCALE GENOMIC DNA]</scope>
    <source>
        <strain evidence="1 2">DSM 19448</strain>
    </source>
</reference>
<organism evidence="1 2">
    <name type="scientific">Parabacteroides goldsteinii DSM 19448 = WAL 12034</name>
    <dbReference type="NCBI Taxonomy" id="927665"/>
    <lineage>
        <taxon>Bacteria</taxon>
        <taxon>Pseudomonadati</taxon>
        <taxon>Bacteroidota</taxon>
        <taxon>Bacteroidia</taxon>
        <taxon>Bacteroidales</taxon>
        <taxon>Tannerellaceae</taxon>
        <taxon>Parabacteroides</taxon>
    </lineage>
</organism>
<evidence type="ECO:0008006" key="3">
    <source>
        <dbReference type="Google" id="ProtNLM"/>
    </source>
</evidence>
<evidence type="ECO:0000313" key="1">
    <source>
        <dbReference type="EMBL" id="KKB56088.1"/>
    </source>
</evidence>
<comment type="caution">
    <text evidence="1">The sequence shown here is derived from an EMBL/GenBank/DDBJ whole genome shotgun (WGS) entry which is preliminary data.</text>
</comment>
<dbReference type="AlphaFoldDB" id="A0A0F5JEE6"/>
<proteinExistence type="predicted"/>
<dbReference type="PATRIC" id="fig|927665.4.peg.2114"/>
<sequence>MIVKYVIPLLIFCVGVFSTSCDDMDALHIGFLEEGETIYAAKVDSASVGPGNGRVKMELFINAQRIEKLRIYWNAYTDSIDFNVGGQVGEFSLMIENLPEREYLFQIVSFDKYGNRSLPFEATGRACGEDYRNTLPNRHIENISKTEDGNILITWGAANDGAEKCVMTYTDATGQQQIREVLATVSEDIIQNVQSGSSFTYYTIYKPAANSPDSFNTKEDSRDFPE</sequence>
<protein>
    <recommendedName>
        <fullName evidence="3">DUF4998 domain-containing protein</fullName>
    </recommendedName>
</protein>
<dbReference type="Proteomes" id="UP000033047">
    <property type="component" value="Unassembled WGS sequence"/>
</dbReference>
<dbReference type="STRING" id="927665.HMPREF1535_02061"/>
<dbReference type="PROSITE" id="PS51257">
    <property type="entry name" value="PROKAR_LIPOPROTEIN"/>
    <property type="match status" value="1"/>
</dbReference>
<evidence type="ECO:0000313" key="2">
    <source>
        <dbReference type="Proteomes" id="UP000033047"/>
    </source>
</evidence>